<dbReference type="RefSeq" id="WP_149544833.1">
    <property type="nucleotide sequence ID" value="NZ_VTPS01000005.1"/>
</dbReference>
<evidence type="ECO:0000259" key="8">
    <source>
        <dbReference type="SMART" id="SM00079"/>
    </source>
</evidence>
<organism evidence="9 10">
    <name type="scientific">Calorimonas adulescens</name>
    <dbReference type="NCBI Taxonomy" id="2606906"/>
    <lineage>
        <taxon>Bacteria</taxon>
        <taxon>Bacillati</taxon>
        <taxon>Bacillota</taxon>
        <taxon>Clostridia</taxon>
        <taxon>Thermoanaerobacterales</taxon>
        <taxon>Thermoanaerobacteraceae</taxon>
        <taxon>Calorimonas</taxon>
    </lineage>
</organism>
<feature type="domain" description="Solute-binding protein family 3/N-terminal" evidence="7">
    <location>
        <begin position="69"/>
        <end position="290"/>
    </location>
</feature>
<feature type="domain" description="Ionotropic glutamate receptor C-terminal" evidence="8">
    <location>
        <begin position="69"/>
        <end position="290"/>
    </location>
</feature>
<dbReference type="GO" id="GO:0030313">
    <property type="term" value="C:cell envelope"/>
    <property type="evidence" value="ECO:0007669"/>
    <property type="project" value="UniProtKB-SubCell"/>
</dbReference>
<dbReference type="Gene3D" id="3.40.190.10">
    <property type="entry name" value="Periplasmic binding protein-like II"/>
    <property type="match status" value="2"/>
</dbReference>
<evidence type="ECO:0000313" key="9">
    <source>
        <dbReference type="EMBL" id="TZE82593.1"/>
    </source>
</evidence>
<feature type="chain" id="PRO_5039171477" evidence="6">
    <location>
        <begin position="19"/>
        <end position="290"/>
    </location>
</feature>
<dbReference type="PANTHER" id="PTHR35936:SF17">
    <property type="entry name" value="ARGININE-BINDING EXTRACELLULAR PROTEIN ARTP"/>
    <property type="match status" value="1"/>
</dbReference>
<dbReference type="Proteomes" id="UP000322976">
    <property type="component" value="Unassembled WGS sequence"/>
</dbReference>
<keyword evidence="10" id="KW-1185">Reference proteome</keyword>
<evidence type="ECO:0000313" key="10">
    <source>
        <dbReference type="Proteomes" id="UP000322976"/>
    </source>
</evidence>
<dbReference type="SMART" id="SM00079">
    <property type="entry name" value="PBPe"/>
    <property type="match status" value="1"/>
</dbReference>
<feature type="compositionally biased region" description="Basic and acidic residues" evidence="5">
    <location>
        <begin position="50"/>
        <end position="60"/>
    </location>
</feature>
<dbReference type="AlphaFoldDB" id="A0A5D8QGE4"/>
<dbReference type="GO" id="GO:0016020">
    <property type="term" value="C:membrane"/>
    <property type="evidence" value="ECO:0007669"/>
    <property type="project" value="InterPro"/>
</dbReference>
<dbReference type="InterPro" id="IPR001638">
    <property type="entry name" value="Solute-binding_3/MltF_N"/>
</dbReference>
<dbReference type="GO" id="GO:0015276">
    <property type="term" value="F:ligand-gated monoatomic ion channel activity"/>
    <property type="evidence" value="ECO:0007669"/>
    <property type="project" value="InterPro"/>
</dbReference>
<evidence type="ECO:0000256" key="1">
    <source>
        <dbReference type="ARBA" id="ARBA00004196"/>
    </source>
</evidence>
<accession>A0A5D8QGE4</accession>
<dbReference type="InterPro" id="IPR001320">
    <property type="entry name" value="Iontro_rcpt_C"/>
</dbReference>
<dbReference type="PROSITE" id="PS01039">
    <property type="entry name" value="SBP_BACTERIAL_3"/>
    <property type="match status" value="1"/>
</dbReference>
<evidence type="ECO:0000256" key="2">
    <source>
        <dbReference type="ARBA" id="ARBA00010333"/>
    </source>
</evidence>
<dbReference type="PROSITE" id="PS51257">
    <property type="entry name" value="PROKAR_LIPOPROTEIN"/>
    <property type="match status" value="1"/>
</dbReference>
<dbReference type="Pfam" id="PF00497">
    <property type="entry name" value="SBP_bac_3"/>
    <property type="match status" value="1"/>
</dbReference>
<feature type="compositionally biased region" description="Low complexity" evidence="5">
    <location>
        <begin position="25"/>
        <end position="49"/>
    </location>
</feature>
<dbReference type="SMART" id="SM00062">
    <property type="entry name" value="PBPb"/>
    <property type="match status" value="1"/>
</dbReference>
<dbReference type="PANTHER" id="PTHR35936">
    <property type="entry name" value="MEMBRANE-BOUND LYTIC MUREIN TRANSGLYCOSYLASE F"/>
    <property type="match status" value="1"/>
</dbReference>
<comment type="subcellular location">
    <subcellularLocation>
        <location evidence="1">Cell envelope</location>
    </subcellularLocation>
</comment>
<evidence type="ECO:0000256" key="6">
    <source>
        <dbReference type="SAM" id="SignalP"/>
    </source>
</evidence>
<feature type="region of interest" description="Disordered" evidence="5">
    <location>
        <begin position="25"/>
        <end position="60"/>
    </location>
</feature>
<keyword evidence="3 6" id="KW-0732">Signal</keyword>
<dbReference type="EMBL" id="VTPS01000005">
    <property type="protein sequence ID" value="TZE82593.1"/>
    <property type="molecule type" value="Genomic_DNA"/>
</dbReference>
<comment type="caution">
    <text evidence="9">The sequence shown here is derived from an EMBL/GenBank/DDBJ whole genome shotgun (WGS) entry which is preliminary data.</text>
</comment>
<feature type="signal peptide" evidence="6">
    <location>
        <begin position="1"/>
        <end position="18"/>
    </location>
</feature>
<protein>
    <submittedName>
        <fullName evidence="9">Basic amino acid ABC transporter substrate-binding protein</fullName>
    </submittedName>
</protein>
<evidence type="ECO:0000256" key="5">
    <source>
        <dbReference type="SAM" id="MobiDB-lite"/>
    </source>
</evidence>
<sequence>MKKVVVVLLTVFLVLAVAACGSNSSQPAAQPQAQNGSGSQSQTQSSSDSQSKDNTGKTSKVDEIKARGELIVGLSADYPPYESHEIINGEDKIVGFDIDLAQAIADELGVKLHIVDTSFNGLIPMLQANKIDVIISGMTATEERAKSVDFSDIYFSGKNLVLVKKDSNIATIDDLKDKLIAVQLGTTQEAAAQKAGMKTKPINLLTDAVMELKNGKVDAVLATEVVAKKFVSMNDDIKSVYIKELADEGGGSAAAVAKGNKDLVEVINKVLKDLKDSGKYDEMVNKWFGA</sequence>
<name>A0A5D8QGE4_9THEO</name>
<comment type="similarity">
    <text evidence="2 4">Belongs to the bacterial solute-binding protein 3 family.</text>
</comment>
<gene>
    <name evidence="9" type="ORF">FWJ32_04780</name>
</gene>
<dbReference type="SUPFAM" id="SSF53850">
    <property type="entry name" value="Periplasmic binding protein-like II"/>
    <property type="match status" value="1"/>
</dbReference>
<dbReference type="InterPro" id="IPR018313">
    <property type="entry name" value="SBP_3_CS"/>
</dbReference>
<dbReference type="CDD" id="cd13624">
    <property type="entry name" value="PBP2_Arg_Lys_His"/>
    <property type="match status" value="1"/>
</dbReference>
<evidence type="ECO:0000256" key="4">
    <source>
        <dbReference type="RuleBase" id="RU003744"/>
    </source>
</evidence>
<evidence type="ECO:0000259" key="7">
    <source>
        <dbReference type="SMART" id="SM00062"/>
    </source>
</evidence>
<proteinExistence type="inferred from homology"/>
<evidence type="ECO:0000256" key="3">
    <source>
        <dbReference type="ARBA" id="ARBA00022729"/>
    </source>
</evidence>
<reference evidence="9 10" key="1">
    <citation type="submission" date="2019-08" db="EMBL/GenBank/DDBJ databases">
        <title>Calorimonas adulescens gen. nov., sp. nov., an anaerobic thermophilic bacterium from Sakhalin hot spring.</title>
        <authorList>
            <person name="Khomyakova M.A."/>
            <person name="Merkel A.Y."/>
            <person name="Novikov A."/>
            <person name="Bonch-Osmolovskaya E.A."/>
            <person name="Slobodkin A.I."/>
        </authorList>
    </citation>
    <scope>NUCLEOTIDE SEQUENCE [LARGE SCALE GENOMIC DNA]</scope>
    <source>
        <strain evidence="9 10">A05MB</strain>
    </source>
</reference>